<name>A0A2I1HC61_9GLOM</name>
<comment type="caution">
    <text evidence="1">The sequence shown here is derived from an EMBL/GenBank/DDBJ whole genome shotgun (WGS) entry which is preliminary data.</text>
</comment>
<dbReference type="EMBL" id="LLXI01002197">
    <property type="protein sequence ID" value="PKY56476.1"/>
    <property type="molecule type" value="Genomic_DNA"/>
</dbReference>
<proteinExistence type="predicted"/>
<evidence type="ECO:0000313" key="2">
    <source>
        <dbReference type="Proteomes" id="UP000234323"/>
    </source>
</evidence>
<reference evidence="1 2" key="1">
    <citation type="submission" date="2015-10" db="EMBL/GenBank/DDBJ databases">
        <title>Genome analyses suggest a sexual origin of heterokaryosis in a supposedly ancient asexual fungus.</title>
        <authorList>
            <person name="Ropars J."/>
            <person name="Sedzielewska K."/>
            <person name="Noel J."/>
            <person name="Charron P."/>
            <person name="Farinelli L."/>
            <person name="Marton T."/>
            <person name="Kruger M."/>
            <person name="Pelin A."/>
            <person name="Brachmann A."/>
            <person name="Corradi N."/>
        </authorList>
    </citation>
    <scope>NUCLEOTIDE SEQUENCE [LARGE SCALE GENOMIC DNA]</scope>
    <source>
        <strain evidence="1 2">A4</strain>
    </source>
</reference>
<dbReference type="AlphaFoldDB" id="A0A2I1HC61"/>
<organism evidence="1 2">
    <name type="scientific">Rhizophagus irregularis</name>
    <dbReference type="NCBI Taxonomy" id="588596"/>
    <lineage>
        <taxon>Eukaryota</taxon>
        <taxon>Fungi</taxon>
        <taxon>Fungi incertae sedis</taxon>
        <taxon>Mucoromycota</taxon>
        <taxon>Glomeromycotina</taxon>
        <taxon>Glomeromycetes</taxon>
        <taxon>Glomerales</taxon>
        <taxon>Glomeraceae</taxon>
        <taxon>Rhizophagus</taxon>
    </lineage>
</organism>
<protein>
    <submittedName>
        <fullName evidence="1">Uncharacterized protein</fullName>
    </submittedName>
</protein>
<accession>A0A2I1HC61</accession>
<evidence type="ECO:0000313" key="1">
    <source>
        <dbReference type="EMBL" id="PKY56476.1"/>
    </source>
</evidence>
<keyword evidence="2" id="KW-1185">Reference proteome</keyword>
<gene>
    <name evidence="1" type="ORF">RhiirA4_476800</name>
</gene>
<sequence length="74" mass="8363">MFECLEEVVENYNILGNGKAAGKICYIDAFALFELLNTSIILLYTSYAADVLPLELFITSNELEITLEKAHWSE</sequence>
<dbReference type="Proteomes" id="UP000234323">
    <property type="component" value="Unassembled WGS sequence"/>
</dbReference>